<dbReference type="EMBL" id="QRDT01000007">
    <property type="protein sequence ID" value="RED37660.1"/>
    <property type="molecule type" value="Genomic_DNA"/>
</dbReference>
<dbReference type="Proteomes" id="UP000252631">
    <property type="component" value="Unassembled WGS sequence"/>
</dbReference>
<dbReference type="InterPro" id="IPR013538">
    <property type="entry name" value="ASHA1/2-like_C"/>
</dbReference>
<reference evidence="4 5" key="1">
    <citation type="submission" date="2017-08" db="EMBL/GenBank/DDBJ databases">
        <authorList>
            <person name="de Groot N.N."/>
        </authorList>
    </citation>
    <scope>NUCLEOTIDE SEQUENCE [LARGE SCALE GENOMIC DNA]</scope>
    <source>
        <strain evidence="4 5">JA575</strain>
    </source>
</reference>
<accession>A0A336JLN9</accession>
<dbReference type="OrthoDB" id="9815653at2"/>
<dbReference type="Pfam" id="PF08327">
    <property type="entry name" value="AHSA1"/>
    <property type="match status" value="1"/>
</dbReference>
<dbReference type="InterPro" id="IPR023393">
    <property type="entry name" value="START-like_dom_sf"/>
</dbReference>
<name>A0A336JLN9_9BRAD</name>
<evidence type="ECO:0000313" key="3">
    <source>
        <dbReference type="EMBL" id="RED37660.1"/>
    </source>
</evidence>
<proteinExistence type="inferred from homology"/>
<evidence type="ECO:0000256" key="1">
    <source>
        <dbReference type="ARBA" id="ARBA00006817"/>
    </source>
</evidence>
<keyword evidence="6" id="KW-1185">Reference proteome</keyword>
<dbReference type="SUPFAM" id="SSF55961">
    <property type="entry name" value="Bet v1-like"/>
    <property type="match status" value="1"/>
</dbReference>
<gene>
    <name evidence="3" type="ORF">BJ125_107235</name>
    <name evidence="4" type="ORF">SAMN05892882_107235</name>
</gene>
<comment type="similarity">
    <text evidence="1">Belongs to the AHA1 family.</text>
</comment>
<dbReference type="EMBL" id="UFQQ01000007">
    <property type="protein sequence ID" value="SSW90627.1"/>
    <property type="molecule type" value="Genomic_DNA"/>
</dbReference>
<evidence type="ECO:0000259" key="2">
    <source>
        <dbReference type="Pfam" id="PF08327"/>
    </source>
</evidence>
<organism evidence="4 5">
    <name type="scientific">Rhodopseudomonas pentothenatexigens</name>
    <dbReference type="NCBI Taxonomy" id="999699"/>
    <lineage>
        <taxon>Bacteria</taxon>
        <taxon>Pseudomonadati</taxon>
        <taxon>Pseudomonadota</taxon>
        <taxon>Alphaproteobacteria</taxon>
        <taxon>Hyphomicrobiales</taxon>
        <taxon>Nitrobacteraceae</taxon>
        <taxon>Rhodopseudomonas</taxon>
    </lineage>
</organism>
<dbReference type="Gene3D" id="3.30.530.20">
    <property type="match status" value="1"/>
</dbReference>
<dbReference type="CDD" id="cd08893">
    <property type="entry name" value="SRPBCC_CalC_Aha1-like_GntR-HTH"/>
    <property type="match status" value="1"/>
</dbReference>
<evidence type="ECO:0000313" key="5">
    <source>
        <dbReference type="Proteomes" id="UP000252631"/>
    </source>
</evidence>
<dbReference type="AlphaFoldDB" id="A0A336JLN9"/>
<feature type="domain" description="Activator of Hsp90 ATPase homologue 1/2-like C-terminal" evidence="2">
    <location>
        <begin position="13"/>
        <end position="137"/>
    </location>
</feature>
<evidence type="ECO:0000313" key="4">
    <source>
        <dbReference type="EMBL" id="SSW90627.1"/>
    </source>
</evidence>
<sequence>MSKPEFVYVTFIKTTPETLWHALTDRAFTERYWYGCSLTSDWTAGAPMRMEKAGRIVNEGVVLESDPPRKLSYSWVSVYDEEMRKEPPSRVTYLLEPSHGAIKLTVIHEGFAEHSRTLPDISTGWPMVLSSLKSILETGQPLSFAPPPHTAAEAAHL</sequence>
<evidence type="ECO:0000313" key="6">
    <source>
        <dbReference type="Proteomes" id="UP000256343"/>
    </source>
</evidence>
<dbReference type="Proteomes" id="UP000256343">
    <property type="component" value="Unassembled WGS sequence"/>
</dbReference>
<protein>
    <submittedName>
        <fullName evidence="4">Uncharacterized protein YndB with AHSA1/START domain</fullName>
    </submittedName>
</protein>
<reference evidence="3 6" key="2">
    <citation type="submission" date="2018-07" db="EMBL/GenBank/DDBJ databases">
        <title>Genomic Encyclopedia of Archaeal and Bacterial Type Strains, Phase II (KMG-II): from individual species to whole genera.</title>
        <authorList>
            <person name="Goeker M."/>
        </authorList>
    </citation>
    <scope>NUCLEOTIDE SEQUENCE [LARGE SCALE GENOMIC DNA]</scope>
    <source>
        <strain evidence="3 6">JA575</strain>
    </source>
</reference>
<dbReference type="RefSeq" id="WP_114357694.1">
    <property type="nucleotide sequence ID" value="NZ_QRDT01000007.1"/>
</dbReference>